<gene>
    <name evidence="6" type="primary">nicB_3</name>
    <name evidence="6" type="ORF">HDIA_4443</name>
</gene>
<dbReference type="InterPro" id="IPR052516">
    <property type="entry name" value="N-heterocyclic_Hydroxylase"/>
</dbReference>
<dbReference type="Pfam" id="PF20256">
    <property type="entry name" value="MoCoBD_2"/>
    <property type="match status" value="2"/>
</dbReference>
<dbReference type="Gene3D" id="1.10.760.10">
    <property type="entry name" value="Cytochrome c-like domain"/>
    <property type="match status" value="3"/>
</dbReference>
<protein>
    <submittedName>
        <fullName evidence="6">Nicotinate dehydrogenase subunit B</fullName>
        <ecNumber evidence="6">1.17.2.1</ecNumber>
    </submittedName>
</protein>
<dbReference type="GO" id="GO:0016491">
    <property type="term" value="F:oxidoreductase activity"/>
    <property type="evidence" value="ECO:0007669"/>
    <property type="project" value="UniProtKB-KW"/>
</dbReference>
<dbReference type="Pfam" id="PF02738">
    <property type="entry name" value="MoCoBD_1"/>
    <property type="match status" value="1"/>
</dbReference>
<dbReference type="Proteomes" id="UP000223606">
    <property type="component" value="Chromosome 1"/>
</dbReference>
<dbReference type="GO" id="GO:0009055">
    <property type="term" value="F:electron transfer activity"/>
    <property type="evidence" value="ECO:0007669"/>
    <property type="project" value="InterPro"/>
</dbReference>
<dbReference type="Pfam" id="PF13442">
    <property type="entry name" value="Cytochrome_CBB3"/>
    <property type="match status" value="1"/>
</dbReference>
<dbReference type="RefSeq" id="WP_197708067.1">
    <property type="nucleotide sequence ID" value="NZ_LT960614.1"/>
</dbReference>
<dbReference type="Gene3D" id="3.90.1170.50">
    <property type="entry name" value="Aldehyde oxidase/xanthine dehydrogenase, a/b hammerhead"/>
    <property type="match status" value="1"/>
</dbReference>
<feature type="domain" description="Cytochrome c" evidence="5">
    <location>
        <begin position="1078"/>
        <end position="1166"/>
    </location>
</feature>
<dbReference type="GO" id="GO:0020037">
    <property type="term" value="F:heme binding"/>
    <property type="evidence" value="ECO:0007669"/>
    <property type="project" value="InterPro"/>
</dbReference>
<reference evidence="7" key="1">
    <citation type="submission" date="2017-09" db="EMBL/GenBank/DDBJ databases">
        <title>Genome sequence of Nannocystis excedens DSM 71.</title>
        <authorList>
            <person name="Blom J."/>
        </authorList>
    </citation>
    <scope>NUCLEOTIDE SEQUENCE [LARGE SCALE GENOMIC DNA]</scope>
    <source>
        <strain evidence="7">type strain: E19</strain>
    </source>
</reference>
<dbReference type="SUPFAM" id="SSF54665">
    <property type="entry name" value="CO dehydrogenase molybdoprotein N-domain-like"/>
    <property type="match status" value="1"/>
</dbReference>
<dbReference type="EMBL" id="LT960614">
    <property type="protein sequence ID" value="SON57984.1"/>
    <property type="molecule type" value="Genomic_DNA"/>
</dbReference>
<name>A0A2C9DCD8_9HYPH</name>
<keyword evidence="7" id="KW-1185">Reference proteome</keyword>
<dbReference type="SMART" id="SM01008">
    <property type="entry name" value="Ald_Xan_dh_C"/>
    <property type="match status" value="1"/>
</dbReference>
<dbReference type="InterPro" id="IPR037165">
    <property type="entry name" value="AldOxase/xan_DH_Mopterin-bd_sf"/>
</dbReference>
<dbReference type="PANTHER" id="PTHR47495">
    <property type="entry name" value="ALDEHYDE DEHYDROGENASE"/>
    <property type="match status" value="1"/>
</dbReference>
<dbReference type="PROSITE" id="PS51007">
    <property type="entry name" value="CYTC"/>
    <property type="match status" value="3"/>
</dbReference>
<dbReference type="PANTHER" id="PTHR47495:SF1">
    <property type="entry name" value="BLL3820 PROTEIN"/>
    <property type="match status" value="1"/>
</dbReference>
<keyword evidence="6" id="KW-0560">Oxidoreductase</keyword>
<proteinExistence type="predicted"/>
<keyword evidence="2 4" id="KW-0479">Metal-binding</keyword>
<organism evidence="6 7">
    <name type="scientific">Hartmannibacter diazotrophicus</name>
    <dbReference type="NCBI Taxonomy" id="1482074"/>
    <lineage>
        <taxon>Bacteria</taxon>
        <taxon>Pseudomonadati</taxon>
        <taxon>Pseudomonadota</taxon>
        <taxon>Alphaproteobacteria</taxon>
        <taxon>Hyphomicrobiales</taxon>
        <taxon>Pleomorphomonadaceae</taxon>
        <taxon>Hartmannibacter</taxon>
    </lineage>
</organism>
<accession>A0A2C9DCD8</accession>
<dbReference type="Gene3D" id="3.30.365.10">
    <property type="entry name" value="Aldehyde oxidase/xanthine dehydrogenase, molybdopterin binding domain"/>
    <property type="match status" value="4"/>
</dbReference>
<evidence type="ECO:0000256" key="2">
    <source>
        <dbReference type="ARBA" id="ARBA00022723"/>
    </source>
</evidence>
<dbReference type="GO" id="GO:0046872">
    <property type="term" value="F:metal ion binding"/>
    <property type="evidence" value="ECO:0007669"/>
    <property type="project" value="UniProtKB-KW"/>
</dbReference>
<evidence type="ECO:0000259" key="5">
    <source>
        <dbReference type="PROSITE" id="PS51007"/>
    </source>
</evidence>
<keyword evidence="1 4" id="KW-0349">Heme</keyword>
<dbReference type="AlphaFoldDB" id="A0A2C9DCD8"/>
<dbReference type="SUPFAM" id="SSF56003">
    <property type="entry name" value="Molybdenum cofactor-binding domain"/>
    <property type="match status" value="2"/>
</dbReference>
<keyword evidence="3 4" id="KW-0408">Iron</keyword>
<evidence type="ECO:0000313" key="7">
    <source>
        <dbReference type="Proteomes" id="UP000223606"/>
    </source>
</evidence>
<dbReference type="SUPFAM" id="SSF46626">
    <property type="entry name" value="Cytochrome c"/>
    <property type="match status" value="3"/>
</dbReference>
<dbReference type="InterPro" id="IPR008274">
    <property type="entry name" value="AldOxase/xan_DH_MoCoBD1"/>
</dbReference>
<dbReference type="InterPro" id="IPR036856">
    <property type="entry name" value="Ald_Oxase/Xan_DH_a/b_sf"/>
</dbReference>
<dbReference type="InterPro" id="IPR009056">
    <property type="entry name" value="Cyt_c-like_dom"/>
</dbReference>
<dbReference type="Pfam" id="PF00034">
    <property type="entry name" value="Cytochrom_C"/>
    <property type="match status" value="1"/>
</dbReference>
<dbReference type="KEGG" id="hdi:HDIA_4443"/>
<evidence type="ECO:0000256" key="3">
    <source>
        <dbReference type="ARBA" id="ARBA00023004"/>
    </source>
</evidence>
<feature type="domain" description="Cytochrome c" evidence="5">
    <location>
        <begin position="942"/>
        <end position="1050"/>
    </location>
</feature>
<feature type="domain" description="Cytochrome c" evidence="5">
    <location>
        <begin position="797"/>
        <end position="900"/>
    </location>
</feature>
<dbReference type="InterPro" id="IPR000674">
    <property type="entry name" value="Ald_Oxase/Xan_DH_a/b"/>
</dbReference>
<evidence type="ECO:0000313" key="6">
    <source>
        <dbReference type="EMBL" id="SON57984.1"/>
    </source>
</evidence>
<dbReference type="InterPro" id="IPR046867">
    <property type="entry name" value="AldOxase/xan_DH_MoCoBD2"/>
</dbReference>
<evidence type="ECO:0000256" key="4">
    <source>
        <dbReference type="PROSITE-ProRule" id="PRU00433"/>
    </source>
</evidence>
<sequence length="1190" mass="126654">MSRADWLNRPGSLAIVAPRNGSTDDVASADPSGLDPYVIVEASGAVIGFNGHVDLGTGIRTALAQIVAEELDVGLARVSMVLGDTAATPDQGPTIASETIQIAADPLRRAAAQARRHVLLRAAEQLGCTIEALTTEDGVVTGPDGERLTYGELIGNAATRLALDLRTPVKPVAEHRIVGQSPPRVDLPAKATGGLTYVHDMRLDGMLHGRVVRPPYAGLDAGHFVGTSLLSVDETSIGHLPGIVAVVVEGDFVGIVAEREEIAEAAMEALKVAWKPAPSLPDMDDLAGALTANPSTPRRLLDKGNVDEALESAARRMPRRYLWPYQMHASIGPSAALARFEDGRLTVWSGTQNPVPLRADLALLLDLPETAVDVIRMEAAGCYGRNGADDVTADAALLARAVGRPVRVQLSRAQEHLWEPKGAAQLMDVDGGLDAAGDVAAYDFTTRYPSNNARTLALLLTGKVPPVAPVLHMGDRTAIGPYDFANHRVTVHDMAPIVRASWLRGVSALPNSFAHECYMDELATKAGVDPVEFRQRYLKDARALELVQALARRAGWEPHAGPRMRRDENGILHGRGFAYALYMHSTFPGTGAAWSAWVADVAVNPETGEVALRKVTVGQDSGLMINPEGVRHQIHGNVIQSTSRVLKEEVTFSDIAVASREWGSYPILAFPEVPDIDVMMVPRPDEPPLGVGESASVPSAAAIANAIFDATGVRFRELPFTPEKIRAGLEAAGIASPSGTAFALAAPPPPKLPRFRRRWTIAIAAVGAVGSIGLASLPIRPAIPPIARPDPAVYSTTTVERGRMLAALGGCITCHTAVGGQRLAGGRPIETPFGTIWSTNLTPDPQTGIGGWSYPAFERAMRQGISRDGRHLFPAFPYTSFAKASEADLQAIYAYLMTQQPVRQAAPPPQLAAPFSVRPLMAAWNTMFHDAAPFRADPSRSDLWNRGSYLVEGLGHCTACHSPRNALGAEEKGRLHLAGGTADGWEAPALTALGKAPIPWDEEAFHAYLSTGYSDLHGVAAGPMAPVIAELKDLPDSDIRAMAHYLASFNTPANDPQGRADELHERSNALGLRLQSMPEFAQGARLYEGACAVCHERGKGPVLFGVKPSLALVTAIQSDTPATLIRVIMEGISVPEIGGLGAMPAFASHLDDGQIAALARYICARFAPDRPAWEGLEEIAKSMRIKGSNS</sequence>
<dbReference type="InterPro" id="IPR036909">
    <property type="entry name" value="Cyt_c-like_dom_sf"/>
</dbReference>
<evidence type="ECO:0000256" key="1">
    <source>
        <dbReference type="ARBA" id="ARBA00022617"/>
    </source>
</evidence>
<dbReference type="EC" id="1.17.2.1" evidence="6"/>